<keyword evidence="4" id="KW-1185">Reference proteome</keyword>
<evidence type="ECO:0000256" key="2">
    <source>
        <dbReference type="SAM" id="Phobius"/>
    </source>
</evidence>
<feature type="chain" id="PRO_5027848435" evidence="3">
    <location>
        <begin position="18"/>
        <end position="558"/>
    </location>
</feature>
<organism evidence="5">
    <name type="scientific">Thrips palmi</name>
    <name type="common">Melon thrips</name>
    <dbReference type="NCBI Taxonomy" id="161013"/>
    <lineage>
        <taxon>Eukaryota</taxon>
        <taxon>Metazoa</taxon>
        <taxon>Ecdysozoa</taxon>
        <taxon>Arthropoda</taxon>
        <taxon>Hexapoda</taxon>
        <taxon>Insecta</taxon>
        <taxon>Pterygota</taxon>
        <taxon>Neoptera</taxon>
        <taxon>Paraneoptera</taxon>
        <taxon>Thysanoptera</taxon>
        <taxon>Terebrantia</taxon>
        <taxon>Thripoidea</taxon>
        <taxon>Thripidae</taxon>
        <taxon>Thrips</taxon>
    </lineage>
</organism>
<dbReference type="Proteomes" id="UP000515158">
    <property type="component" value="Unplaced"/>
</dbReference>
<reference evidence="5" key="1">
    <citation type="submission" date="2025-08" db="UniProtKB">
        <authorList>
            <consortium name="RefSeq"/>
        </authorList>
    </citation>
    <scope>IDENTIFICATION</scope>
    <source>
        <tissue evidence="5">Total insect</tissue>
    </source>
</reference>
<protein>
    <submittedName>
        <fullName evidence="5">Mucin-5AC-like isoform X2</fullName>
    </submittedName>
</protein>
<feature type="signal peptide" evidence="3">
    <location>
        <begin position="1"/>
        <end position="17"/>
    </location>
</feature>
<evidence type="ECO:0000256" key="3">
    <source>
        <dbReference type="SAM" id="SignalP"/>
    </source>
</evidence>
<evidence type="ECO:0000256" key="1">
    <source>
        <dbReference type="SAM" id="MobiDB-lite"/>
    </source>
</evidence>
<dbReference type="AlphaFoldDB" id="A0A6P8ZYF8"/>
<sequence>MALVVAVLLGMCAVVAAPDSDSVAGPPEKFCSCITTGGVHITFDATIFFPYENGQGIAAVIHVPASAEVNLLCESSNATTQVVSVTWTSWNPDDEPTSSSVPSTMPPNIQTSPKTETSTLEPTARPSPSPSTTAAATVPPTQTTQQSAGPTSTAPTTAKTSPATQNTAKTSSVTKNTAETSPATQQTTQTSPATRTTADTSPTTQNTAETSTVPPTTADTSPTTQNTAETSTVPPTTADTSPTTQNTAETSTVPPTTADTSPTTQNTAETSTVPPTTADTSPTTQNTAETSTAPTTTAETSLTTQNTAETSTAPTTTAETSPTTQNTAETSTAPTTTAETSPTTQNTAETSTAPTTTADTTPTTLQTEAPTEGSSSIPPNVIKRDAFQANHQRARTHVPWFEYGVIKNEIMFWFMRDDEDFFLARVYTRFRVGSMGDVTRVYTHTSDVKVWVTPFGKTTNCATETKLGDAVSGTLSIKALKLSAFIPKGCDLPETSYYACAPKVPDDDTPTSKGTLGGVLIAGIILGTFSAVGIVWLGARRLYIAYSAMRAKRQQDVL</sequence>
<dbReference type="OrthoDB" id="10686274at2759"/>
<keyword evidence="2" id="KW-0472">Membrane</keyword>
<gene>
    <name evidence="5" type="primary">LOC117650924</name>
</gene>
<name>A0A6P8ZYF8_THRPL</name>
<keyword evidence="3" id="KW-0732">Signal</keyword>
<keyword evidence="2" id="KW-1133">Transmembrane helix</keyword>
<feature type="compositionally biased region" description="Low complexity" evidence="1">
    <location>
        <begin position="122"/>
        <end position="164"/>
    </location>
</feature>
<proteinExistence type="predicted"/>
<feature type="transmembrane region" description="Helical" evidence="2">
    <location>
        <begin position="516"/>
        <end position="539"/>
    </location>
</feature>
<feature type="compositionally biased region" description="Polar residues" evidence="1">
    <location>
        <begin position="108"/>
        <end position="121"/>
    </location>
</feature>
<dbReference type="GeneID" id="117650924"/>
<keyword evidence="2" id="KW-0812">Transmembrane</keyword>
<feature type="compositionally biased region" description="Low complexity" evidence="1">
    <location>
        <begin position="177"/>
        <end position="205"/>
    </location>
</feature>
<accession>A0A6P8ZYF8</accession>
<feature type="compositionally biased region" description="Polar residues" evidence="1">
    <location>
        <begin position="165"/>
        <end position="176"/>
    </location>
</feature>
<dbReference type="RefSeq" id="XP_034250463.1">
    <property type="nucleotide sequence ID" value="XM_034394572.1"/>
</dbReference>
<feature type="compositionally biased region" description="Polar residues" evidence="1">
    <location>
        <begin position="206"/>
        <end position="279"/>
    </location>
</feature>
<evidence type="ECO:0000313" key="4">
    <source>
        <dbReference type="Proteomes" id="UP000515158"/>
    </source>
</evidence>
<evidence type="ECO:0000313" key="5">
    <source>
        <dbReference type="RefSeq" id="XP_034250463.1"/>
    </source>
</evidence>
<feature type="region of interest" description="Disordered" evidence="1">
    <location>
        <begin position="89"/>
        <end position="381"/>
    </location>
</feature>
<feature type="compositionally biased region" description="Low complexity" evidence="1">
    <location>
        <begin position="97"/>
        <end position="107"/>
    </location>
</feature>
<feature type="compositionally biased region" description="Low complexity" evidence="1">
    <location>
        <begin position="280"/>
        <end position="372"/>
    </location>
</feature>